<feature type="transmembrane region" description="Helical" evidence="6">
    <location>
        <begin position="7"/>
        <end position="28"/>
    </location>
</feature>
<feature type="transmembrane region" description="Helical" evidence="6">
    <location>
        <begin position="318"/>
        <end position="336"/>
    </location>
</feature>
<dbReference type="PANTHER" id="PTHR23502:SF10">
    <property type="entry name" value="MULTIDRUG RESISTANCE PROTEIN MDTM"/>
    <property type="match status" value="1"/>
</dbReference>
<dbReference type="EMBL" id="CACRTZ010000029">
    <property type="protein sequence ID" value="VYU43093.1"/>
    <property type="molecule type" value="Genomic_DNA"/>
</dbReference>
<protein>
    <submittedName>
        <fullName evidence="8">Multidrug resistance protein MdtM</fullName>
    </submittedName>
</protein>
<accession>A0A6N3EW40</accession>
<evidence type="ECO:0000256" key="4">
    <source>
        <dbReference type="ARBA" id="ARBA00022989"/>
    </source>
</evidence>
<dbReference type="Pfam" id="PF07690">
    <property type="entry name" value="MFS_1"/>
    <property type="match status" value="1"/>
</dbReference>
<dbReference type="GO" id="GO:0005886">
    <property type="term" value="C:plasma membrane"/>
    <property type="evidence" value="ECO:0007669"/>
    <property type="project" value="UniProtKB-SubCell"/>
</dbReference>
<keyword evidence="3 6" id="KW-0812">Transmembrane</keyword>
<dbReference type="CDD" id="cd17320">
    <property type="entry name" value="MFS_MdfA_MDR_like"/>
    <property type="match status" value="1"/>
</dbReference>
<keyword evidence="2" id="KW-1003">Cell membrane</keyword>
<dbReference type="InterPro" id="IPR020846">
    <property type="entry name" value="MFS_dom"/>
</dbReference>
<sequence>MPRTLKAGFAGTLIFPLALVLYDFAAYLTTDMIQPGIVQVVHDFNGDVSLAPLSVSLYMAGGMALQWALGPLSDRIGRRPVLLTGALIFTLACIATLFATSFELFLAARFIQGTSICFISTVGYVTVQEAFEPTKAIKLMSLITSAVLLAPVIGPLGGAALMHFVHWKVIFAVIAALGFLAWLGLALAMPETVKKQDQPIRASAVLRDFRAVFRNSVFQTGAATLALYYIPLMTWVAVSPVILIDAGGMTTAEFAWAQVPVFGALIAANIVMMRFVKDPTDPRYVRRSVPVQLCGLIMLIAGNLFYPHLWLWSVAGTSVYSFGIGLIFSTLFRFTLFSNDLPKGTVSASLNIVILSTMAVSIEVARWLWFSGGGRLPFHLLGAAAGIAAIFCLLRLLRQVARQE</sequence>
<feature type="transmembrane region" description="Helical" evidence="6">
    <location>
        <begin position="48"/>
        <end position="69"/>
    </location>
</feature>
<evidence type="ECO:0000259" key="7">
    <source>
        <dbReference type="PROSITE" id="PS50850"/>
    </source>
</evidence>
<feature type="transmembrane region" description="Helical" evidence="6">
    <location>
        <begin position="348"/>
        <end position="370"/>
    </location>
</feature>
<dbReference type="Gene3D" id="1.20.1720.10">
    <property type="entry name" value="Multidrug resistance protein D"/>
    <property type="match status" value="1"/>
</dbReference>
<dbReference type="InterPro" id="IPR036259">
    <property type="entry name" value="MFS_trans_sf"/>
</dbReference>
<dbReference type="SUPFAM" id="SSF103473">
    <property type="entry name" value="MFS general substrate transporter"/>
    <property type="match status" value="1"/>
</dbReference>
<evidence type="ECO:0000256" key="2">
    <source>
        <dbReference type="ARBA" id="ARBA00022475"/>
    </source>
</evidence>
<dbReference type="InterPro" id="IPR005829">
    <property type="entry name" value="Sugar_transporter_CS"/>
</dbReference>
<evidence type="ECO:0000313" key="8">
    <source>
        <dbReference type="EMBL" id="VYU43093.1"/>
    </source>
</evidence>
<feature type="transmembrane region" description="Helical" evidence="6">
    <location>
        <begin position="217"/>
        <end position="243"/>
    </location>
</feature>
<name>A0A6N3EW40_9ENTR</name>
<feature type="transmembrane region" description="Helical" evidence="6">
    <location>
        <begin position="376"/>
        <end position="397"/>
    </location>
</feature>
<proteinExistence type="predicted"/>
<evidence type="ECO:0000256" key="5">
    <source>
        <dbReference type="ARBA" id="ARBA00023136"/>
    </source>
</evidence>
<feature type="transmembrane region" description="Helical" evidence="6">
    <location>
        <begin position="288"/>
        <end position="306"/>
    </location>
</feature>
<feature type="transmembrane region" description="Helical" evidence="6">
    <location>
        <begin position="81"/>
        <end position="100"/>
    </location>
</feature>
<dbReference type="PROSITE" id="PS00216">
    <property type="entry name" value="SUGAR_TRANSPORT_1"/>
    <property type="match status" value="1"/>
</dbReference>
<feature type="transmembrane region" description="Helical" evidence="6">
    <location>
        <begin position="255"/>
        <end position="276"/>
    </location>
</feature>
<feature type="transmembrane region" description="Helical" evidence="6">
    <location>
        <begin position="139"/>
        <end position="163"/>
    </location>
</feature>
<feature type="domain" description="Major facilitator superfamily (MFS) profile" evidence="7">
    <location>
        <begin position="15"/>
        <end position="404"/>
    </location>
</feature>
<comment type="subcellular location">
    <subcellularLocation>
        <location evidence="1">Cell membrane</location>
        <topology evidence="1">Multi-pass membrane protein</topology>
    </subcellularLocation>
</comment>
<keyword evidence="5 6" id="KW-0472">Membrane</keyword>
<organism evidence="8">
    <name type="scientific">Phytobacter massiliensis</name>
    <dbReference type="NCBI Taxonomy" id="1485952"/>
    <lineage>
        <taxon>Bacteria</taxon>
        <taxon>Pseudomonadati</taxon>
        <taxon>Pseudomonadota</taxon>
        <taxon>Gammaproteobacteria</taxon>
        <taxon>Enterobacterales</taxon>
        <taxon>Enterobacteriaceae</taxon>
        <taxon>Phytobacter</taxon>
    </lineage>
</organism>
<dbReference type="PANTHER" id="PTHR23502">
    <property type="entry name" value="MAJOR FACILITATOR SUPERFAMILY"/>
    <property type="match status" value="1"/>
</dbReference>
<feature type="transmembrane region" description="Helical" evidence="6">
    <location>
        <begin position="106"/>
        <end position="127"/>
    </location>
</feature>
<dbReference type="PROSITE" id="PS50850">
    <property type="entry name" value="MFS"/>
    <property type="match status" value="1"/>
</dbReference>
<reference evidence="8" key="1">
    <citation type="submission" date="2019-11" db="EMBL/GenBank/DDBJ databases">
        <authorList>
            <person name="Feng L."/>
        </authorList>
    </citation>
    <scope>NUCLEOTIDE SEQUENCE</scope>
    <source>
        <strain evidence="8">EMassiliensisLFYP7</strain>
    </source>
</reference>
<evidence type="ECO:0000256" key="6">
    <source>
        <dbReference type="SAM" id="Phobius"/>
    </source>
</evidence>
<dbReference type="AlphaFoldDB" id="A0A6N3EW40"/>
<dbReference type="GO" id="GO:1990961">
    <property type="term" value="P:xenobiotic detoxification by transmembrane export across the plasma membrane"/>
    <property type="evidence" value="ECO:0007669"/>
    <property type="project" value="TreeGrafter"/>
</dbReference>
<evidence type="ECO:0000256" key="3">
    <source>
        <dbReference type="ARBA" id="ARBA00022692"/>
    </source>
</evidence>
<dbReference type="InterPro" id="IPR011701">
    <property type="entry name" value="MFS"/>
</dbReference>
<dbReference type="GO" id="GO:0015385">
    <property type="term" value="F:sodium:proton antiporter activity"/>
    <property type="evidence" value="ECO:0007669"/>
    <property type="project" value="TreeGrafter"/>
</dbReference>
<evidence type="ECO:0000256" key="1">
    <source>
        <dbReference type="ARBA" id="ARBA00004651"/>
    </source>
</evidence>
<gene>
    <name evidence="8" type="primary">mdtM</name>
    <name evidence="8" type="ORF">EMLFYP7_02345</name>
</gene>
<feature type="transmembrane region" description="Helical" evidence="6">
    <location>
        <begin position="169"/>
        <end position="188"/>
    </location>
</feature>
<dbReference type="RefSeq" id="WP_421957847.1">
    <property type="nucleotide sequence ID" value="NZ_CACRTZ010000029.1"/>
</dbReference>
<keyword evidence="4 6" id="KW-1133">Transmembrane helix</keyword>